<protein>
    <recommendedName>
        <fullName evidence="12">Rad4 beta-hairpin domain-containing protein</fullName>
    </recommendedName>
</protein>
<feature type="region of interest" description="Disordered" evidence="6">
    <location>
        <begin position="203"/>
        <end position="232"/>
    </location>
</feature>
<organism evidence="10 11">
    <name type="scientific">Lomentospora prolificans</name>
    <dbReference type="NCBI Taxonomy" id="41688"/>
    <lineage>
        <taxon>Eukaryota</taxon>
        <taxon>Fungi</taxon>
        <taxon>Dikarya</taxon>
        <taxon>Ascomycota</taxon>
        <taxon>Pezizomycotina</taxon>
        <taxon>Sordariomycetes</taxon>
        <taxon>Hypocreomycetidae</taxon>
        <taxon>Microascales</taxon>
        <taxon>Microascaceae</taxon>
        <taxon>Lomentospora</taxon>
    </lineage>
</organism>
<proteinExistence type="inferred from homology"/>
<gene>
    <name evidence="10" type="ORF">jhhlp_003890</name>
</gene>
<evidence type="ECO:0000259" key="9">
    <source>
        <dbReference type="SMART" id="SM01032"/>
    </source>
</evidence>
<dbReference type="InterPro" id="IPR042488">
    <property type="entry name" value="Rad4_BHD3_sf"/>
</dbReference>
<feature type="compositionally biased region" description="Acidic residues" evidence="6">
    <location>
        <begin position="874"/>
        <end position="888"/>
    </location>
</feature>
<comment type="similarity">
    <text evidence="2">Belongs to the XPC family.</text>
</comment>
<comment type="subcellular location">
    <subcellularLocation>
        <location evidence="1">Nucleus</location>
    </subcellularLocation>
</comment>
<keyword evidence="5" id="KW-0539">Nucleus</keyword>
<keyword evidence="11" id="KW-1185">Reference proteome</keyword>
<dbReference type="PANTHER" id="PTHR12135">
    <property type="entry name" value="DNA REPAIR PROTEIN XP-C / RAD4"/>
    <property type="match status" value="1"/>
</dbReference>
<dbReference type="VEuPathDB" id="FungiDB:jhhlp_003890"/>
<feature type="domain" description="Rad4 beta-hairpin" evidence="8">
    <location>
        <begin position="647"/>
        <end position="710"/>
    </location>
</feature>
<keyword evidence="4" id="KW-0234">DNA repair</keyword>
<feature type="domain" description="Rad4 beta-hairpin" evidence="7">
    <location>
        <begin position="587"/>
        <end position="645"/>
    </location>
</feature>
<dbReference type="GO" id="GO:0005737">
    <property type="term" value="C:cytoplasm"/>
    <property type="evidence" value="ECO:0007669"/>
    <property type="project" value="TreeGrafter"/>
</dbReference>
<dbReference type="Gene3D" id="3.90.260.10">
    <property type="entry name" value="Transglutaminase-like"/>
    <property type="match status" value="1"/>
</dbReference>
<feature type="region of interest" description="Disordered" evidence="6">
    <location>
        <begin position="372"/>
        <end position="395"/>
    </location>
</feature>
<dbReference type="Pfam" id="PF10403">
    <property type="entry name" value="BHD_1"/>
    <property type="match status" value="1"/>
</dbReference>
<dbReference type="InterPro" id="IPR036985">
    <property type="entry name" value="Transglutaminase-like_sf"/>
</dbReference>
<evidence type="ECO:0000313" key="10">
    <source>
        <dbReference type="EMBL" id="PKS09276.1"/>
    </source>
</evidence>
<dbReference type="InParanoid" id="A0A2N3NA04"/>
<dbReference type="InterPro" id="IPR018325">
    <property type="entry name" value="Rad4/PNGase_transGLS-fold"/>
</dbReference>
<dbReference type="SUPFAM" id="SSF54001">
    <property type="entry name" value="Cysteine proteinases"/>
    <property type="match status" value="1"/>
</dbReference>
<evidence type="ECO:0000256" key="5">
    <source>
        <dbReference type="ARBA" id="ARBA00023242"/>
    </source>
</evidence>
<dbReference type="GO" id="GO:0000111">
    <property type="term" value="C:nucleotide-excision repair factor 2 complex"/>
    <property type="evidence" value="ECO:0007669"/>
    <property type="project" value="TreeGrafter"/>
</dbReference>
<dbReference type="GO" id="GO:0006298">
    <property type="term" value="P:mismatch repair"/>
    <property type="evidence" value="ECO:0007669"/>
    <property type="project" value="TreeGrafter"/>
</dbReference>
<dbReference type="Pfam" id="PF10404">
    <property type="entry name" value="BHD_2"/>
    <property type="match status" value="1"/>
</dbReference>
<dbReference type="GO" id="GO:0071942">
    <property type="term" value="C:XPC complex"/>
    <property type="evidence" value="ECO:0007669"/>
    <property type="project" value="TreeGrafter"/>
</dbReference>
<evidence type="ECO:0000256" key="6">
    <source>
        <dbReference type="SAM" id="MobiDB-lite"/>
    </source>
</evidence>
<evidence type="ECO:0000256" key="4">
    <source>
        <dbReference type="ARBA" id="ARBA00023204"/>
    </source>
</evidence>
<evidence type="ECO:0000256" key="3">
    <source>
        <dbReference type="ARBA" id="ARBA00022763"/>
    </source>
</evidence>
<dbReference type="SMART" id="SM01031">
    <property type="entry name" value="BHD_2"/>
    <property type="match status" value="1"/>
</dbReference>
<dbReference type="GO" id="GO:0003697">
    <property type="term" value="F:single-stranded DNA binding"/>
    <property type="evidence" value="ECO:0007669"/>
    <property type="project" value="TreeGrafter"/>
</dbReference>
<dbReference type="GO" id="GO:0003684">
    <property type="term" value="F:damaged DNA binding"/>
    <property type="evidence" value="ECO:0007669"/>
    <property type="project" value="InterPro"/>
</dbReference>
<dbReference type="InterPro" id="IPR018326">
    <property type="entry name" value="Rad4_beta-hairpin_dom1"/>
</dbReference>
<evidence type="ECO:0000313" key="11">
    <source>
        <dbReference type="Proteomes" id="UP000233524"/>
    </source>
</evidence>
<reference evidence="10 11" key="1">
    <citation type="journal article" date="2017" name="G3 (Bethesda)">
        <title>First Draft Genome Sequence of the Pathogenic Fungus Lomentospora prolificans (Formerly Scedosporium prolificans).</title>
        <authorList>
            <person name="Luo R."/>
            <person name="Zimin A."/>
            <person name="Workman R."/>
            <person name="Fan Y."/>
            <person name="Pertea G."/>
            <person name="Grossman N."/>
            <person name="Wear M.P."/>
            <person name="Jia B."/>
            <person name="Miller H."/>
            <person name="Casadevall A."/>
            <person name="Timp W."/>
            <person name="Zhang S.X."/>
            <person name="Salzberg S.L."/>
        </authorList>
    </citation>
    <scope>NUCLEOTIDE SEQUENCE [LARGE SCALE GENOMIC DNA]</scope>
    <source>
        <strain evidence="10 11">JHH-5317</strain>
    </source>
</reference>
<comment type="caution">
    <text evidence="10">The sequence shown here is derived from an EMBL/GenBank/DDBJ whole genome shotgun (WGS) entry which is preliminary data.</text>
</comment>
<dbReference type="Gene3D" id="3.30.70.2460">
    <property type="entry name" value="Rad4, beta-hairpin domain BHD3"/>
    <property type="match status" value="1"/>
</dbReference>
<dbReference type="SMART" id="SM01032">
    <property type="entry name" value="BHD_3"/>
    <property type="match status" value="1"/>
</dbReference>
<dbReference type="InterPro" id="IPR018327">
    <property type="entry name" value="BHD_2"/>
</dbReference>
<evidence type="ECO:0000259" key="7">
    <source>
        <dbReference type="SMART" id="SM01030"/>
    </source>
</evidence>
<feature type="region of interest" description="Disordered" evidence="6">
    <location>
        <begin position="1"/>
        <end position="103"/>
    </location>
</feature>
<dbReference type="EMBL" id="NLAX01000010">
    <property type="protein sequence ID" value="PKS09276.1"/>
    <property type="molecule type" value="Genomic_DNA"/>
</dbReference>
<evidence type="ECO:0000259" key="8">
    <source>
        <dbReference type="SMART" id="SM01031"/>
    </source>
</evidence>
<dbReference type="Pfam" id="PF03835">
    <property type="entry name" value="Rad4"/>
    <property type="match status" value="1"/>
</dbReference>
<evidence type="ECO:0000256" key="2">
    <source>
        <dbReference type="ARBA" id="ARBA00009525"/>
    </source>
</evidence>
<dbReference type="FunFam" id="3.30.70.2460:FF:000001">
    <property type="entry name" value="DNA repair protein Rad4 family"/>
    <property type="match status" value="1"/>
</dbReference>
<feature type="compositionally biased region" description="Acidic residues" evidence="6">
    <location>
        <begin position="94"/>
        <end position="103"/>
    </location>
</feature>
<sequence>MPPQVLRKSLRAESANPAQSSPSQPPSSNGSRLTPRKRTLFDDLDAAGTPNNSTTDVPHVDSSDSDSDSELTSLSDIDFEDEPAPKRQKTTGNESEEDDEDEDIEFEDVAVPIGPVPVPSGDLELTLRRDNRISLTATLGKKGPSKIERKIRMATHCVHVLLLLWHNSIRNSWLCDEEVQAIMLSHVPPRLWDEIDRWKRSSGLEQATEQKGTKKTTGRGGTEARDWGPGAKKLEINTPDVSHGDPLFRLMQSLVGWWKQRFRVTAPGLRKWGYMSLERLDRFTKAYRVDPGNSAKFGERIENLDGFRLCAQKCEGSRDVGAQLFTALLRGLGMDARMVANLQPLGYGWNKLEDADPEKQTGMTTYSTADETASLNRSAAPSAPSSHRTVDGKAAVRNRRAAVKDLQDKSTATFSDSDDSSIETSLIAKENAVRTYDKDLEFPHYWTEVRSPVTEKYIPVEALVKKLVGTNRELIESLEPRGGKAEKKRQVMAYIVGYSQDGTAKDVTVRYLKRQILPGKTKGVRVPIKKIPVHNKHGKVKRYDEYDWFKRALVGYGRGGPKCPLTEADQVEDMTDLMPAKVEKKEVKDGEETLQYYKTSQEYVLERHLKREEALQPDARPVKVFKSKSKGKATEEPVYLRADVVQVKSAETWHKQGRAPMPGEIPLKRVPYRAATINRQRELAEAEAATGQKVLQGLYSLEQTDWIIPPPIKDGIIPKNEYGNIDLFVEHMCPEGAVHVPYRGAVRVCKRLQVDYAEAVVDFEFGHRMAVPVIQGVVIPEEHYDKVMEELQKDEAERARKEDEKRRKAALGMWRKLLMGMRIAQRIQEDYGELDESVQVFGHYKDSFGAAKGRLEMLPHEDGMTSGGFLPAGFEEDVDEDDQDDEDGERGNNDRTSSFFPIVEDDDDGEDPLVVQDDRQGGGDMQVDDSTLYAMEVKLPTPENVSSRSEPEEALSGKRRVNKAKPVVALKTRKHPPRRVRDSAKASDVARGGDIESEH</sequence>
<dbReference type="STRING" id="41688.A0A2N3NA04"/>
<dbReference type="AlphaFoldDB" id="A0A2N3NA04"/>
<name>A0A2N3NA04_9PEZI</name>
<keyword evidence="3" id="KW-0227">DNA damage</keyword>
<dbReference type="Proteomes" id="UP000233524">
    <property type="component" value="Unassembled WGS sequence"/>
</dbReference>
<dbReference type="GO" id="GO:0006289">
    <property type="term" value="P:nucleotide-excision repair"/>
    <property type="evidence" value="ECO:0007669"/>
    <property type="project" value="InterPro"/>
</dbReference>
<dbReference type="Gene3D" id="2.20.20.110">
    <property type="entry name" value="Rad4, beta-hairpin domain BHD1"/>
    <property type="match status" value="1"/>
</dbReference>
<dbReference type="Pfam" id="PF10405">
    <property type="entry name" value="BHD_3"/>
    <property type="match status" value="1"/>
</dbReference>
<dbReference type="InterPro" id="IPR038765">
    <property type="entry name" value="Papain-like_cys_pep_sf"/>
</dbReference>
<feature type="region of interest" description="Disordered" evidence="6">
    <location>
        <begin position="862"/>
        <end position="999"/>
    </location>
</feature>
<feature type="domain" description="Rad4 beta-hairpin" evidence="9">
    <location>
        <begin position="717"/>
        <end position="791"/>
    </location>
</feature>
<dbReference type="PANTHER" id="PTHR12135:SF2">
    <property type="entry name" value="DNA REPAIR PROTEIN RAD34"/>
    <property type="match status" value="1"/>
</dbReference>
<dbReference type="InterPro" id="IPR004583">
    <property type="entry name" value="DNA_repair_Rad4"/>
</dbReference>
<feature type="compositionally biased region" description="Low complexity" evidence="6">
    <location>
        <begin position="14"/>
        <end position="29"/>
    </location>
</feature>
<dbReference type="SMART" id="SM01030">
    <property type="entry name" value="BHD_1"/>
    <property type="match status" value="1"/>
</dbReference>
<evidence type="ECO:0008006" key="12">
    <source>
        <dbReference type="Google" id="ProtNLM"/>
    </source>
</evidence>
<dbReference type="OrthoDB" id="300780at2759"/>
<evidence type="ECO:0000256" key="1">
    <source>
        <dbReference type="ARBA" id="ARBA00004123"/>
    </source>
</evidence>
<dbReference type="InterPro" id="IPR018328">
    <property type="entry name" value="Rad4_beta-hairpin_dom3"/>
</dbReference>
<accession>A0A2N3NA04</accession>